<protein>
    <recommendedName>
        <fullName evidence="3">Tetratricopeptide repeat protein</fullName>
    </recommendedName>
</protein>
<keyword evidence="2" id="KW-1185">Reference proteome</keyword>
<dbReference type="AlphaFoldDB" id="A0A0E9M1P3"/>
<accession>A0A0E9M1P3</accession>
<dbReference type="STRING" id="1236989.JCM15548_13645"/>
<dbReference type="Proteomes" id="UP000032900">
    <property type="component" value="Unassembled WGS sequence"/>
</dbReference>
<dbReference type="EMBL" id="BAZW01000043">
    <property type="protein sequence ID" value="GAO31296.1"/>
    <property type="molecule type" value="Genomic_DNA"/>
</dbReference>
<evidence type="ECO:0000313" key="2">
    <source>
        <dbReference type="Proteomes" id="UP000032900"/>
    </source>
</evidence>
<sequence length="52" mass="5860">MGVVLEHYGDILYKVGNQAEALKYWKKALESEDEVSSVLQEKVDSNSYIPGK</sequence>
<evidence type="ECO:0008006" key="3">
    <source>
        <dbReference type="Google" id="ProtNLM"/>
    </source>
</evidence>
<comment type="caution">
    <text evidence="1">The sequence shown here is derived from an EMBL/GenBank/DDBJ whole genome shotgun (WGS) entry which is preliminary data.</text>
</comment>
<dbReference type="OrthoDB" id="9800218at2"/>
<reference evidence="1 2" key="1">
    <citation type="journal article" date="2015" name="Microbes Environ.">
        <title>Distribution and evolution of nitrogen fixation genes in the phylum bacteroidetes.</title>
        <authorList>
            <person name="Inoue J."/>
            <person name="Oshima K."/>
            <person name="Suda W."/>
            <person name="Sakamoto M."/>
            <person name="Iino T."/>
            <person name="Noda S."/>
            <person name="Hongoh Y."/>
            <person name="Hattori M."/>
            <person name="Ohkuma M."/>
        </authorList>
    </citation>
    <scope>NUCLEOTIDE SEQUENCE [LARGE SCALE GENOMIC DNA]</scope>
    <source>
        <strain evidence="1">JCM 15548</strain>
    </source>
</reference>
<gene>
    <name evidence="1" type="ORF">JCM15548_13645</name>
</gene>
<proteinExistence type="predicted"/>
<name>A0A0E9M1P3_9BACT</name>
<evidence type="ECO:0000313" key="1">
    <source>
        <dbReference type="EMBL" id="GAO31296.1"/>
    </source>
</evidence>
<organism evidence="1 2">
    <name type="scientific">Geofilum rubicundum JCM 15548</name>
    <dbReference type="NCBI Taxonomy" id="1236989"/>
    <lineage>
        <taxon>Bacteria</taxon>
        <taxon>Pseudomonadati</taxon>
        <taxon>Bacteroidota</taxon>
        <taxon>Bacteroidia</taxon>
        <taxon>Marinilabiliales</taxon>
        <taxon>Marinilabiliaceae</taxon>
        <taxon>Geofilum</taxon>
    </lineage>
</organism>